<feature type="signal peptide" evidence="1">
    <location>
        <begin position="1"/>
        <end position="20"/>
    </location>
</feature>
<evidence type="ECO:0000256" key="1">
    <source>
        <dbReference type="SAM" id="SignalP"/>
    </source>
</evidence>
<reference evidence="3" key="1">
    <citation type="submission" date="2023-08" db="EMBL/GenBank/DDBJ databases">
        <title>A de novo genome assembly of Solanum verrucosum Schlechtendal, a Mexican diploid species geographically isolated from the other diploid A-genome species in potato relatives.</title>
        <authorList>
            <person name="Hosaka K."/>
        </authorList>
    </citation>
    <scope>NUCLEOTIDE SEQUENCE</scope>
    <source>
        <tissue evidence="3">Young leaves</tissue>
    </source>
</reference>
<feature type="chain" id="PRO_5041899104" description="Cathepsin propeptide inhibitor domain-containing protein" evidence="1">
    <location>
        <begin position="21"/>
        <end position="155"/>
    </location>
</feature>
<keyword evidence="4" id="KW-1185">Reference proteome</keyword>
<evidence type="ECO:0000313" key="4">
    <source>
        <dbReference type="Proteomes" id="UP001234989"/>
    </source>
</evidence>
<dbReference type="AlphaFoldDB" id="A0AAF0TC05"/>
<accession>A0AAF0TC05</accession>
<dbReference type="InterPro" id="IPR038765">
    <property type="entry name" value="Papain-like_cys_pep_sf"/>
</dbReference>
<dbReference type="Proteomes" id="UP001234989">
    <property type="component" value="Chromosome 1"/>
</dbReference>
<dbReference type="Pfam" id="PF08246">
    <property type="entry name" value="Inhibitor_I29"/>
    <property type="match status" value="1"/>
</dbReference>
<dbReference type="Gene3D" id="3.90.70.10">
    <property type="entry name" value="Cysteine proteinases"/>
    <property type="match status" value="1"/>
</dbReference>
<evidence type="ECO:0000313" key="3">
    <source>
        <dbReference type="EMBL" id="WMV12849.1"/>
    </source>
</evidence>
<gene>
    <name evidence="3" type="ORF">MTR67_006234</name>
</gene>
<feature type="domain" description="Cathepsin propeptide inhibitor" evidence="2">
    <location>
        <begin position="51"/>
        <end position="106"/>
    </location>
</feature>
<dbReference type="SUPFAM" id="SSF54001">
    <property type="entry name" value="Cysteine proteinases"/>
    <property type="match status" value="1"/>
</dbReference>
<name>A0AAF0TC05_SOLVR</name>
<sequence length="155" mass="18030">MTFFRSLFLFLLTFFVLSSALDMSIISYDEKHADLGTTNHRTDDEVNGLDESWIVKHGKNYNAIGEKEKRFEIFKDNLRFIDEQNAETRPYKLGLNRFSDLTNDEYCAVFVGGRFDKKTRLLKNPKSERYAFKSGEELPESVDWRQKGAVAPVKD</sequence>
<evidence type="ECO:0000259" key="2">
    <source>
        <dbReference type="SMART" id="SM00848"/>
    </source>
</evidence>
<organism evidence="3 4">
    <name type="scientific">Solanum verrucosum</name>
    <dbReference type="NCBI Taxonomy" id="315347"/>
    <lineage>
        <taxon>Eukaryota</taxon>
        <taxon>Viridiplantae</taxon>
        <taxon>Streptophyta</taxon>
        <taxon>Embryophyta</taxon>
        <taxon>Tracheophyta</taxon>
        <taxon>Spermatophyta</taxon>
        <taxon>Magnoliopsida</taxon>
        <taxon>eudicotyledons</taxon>
        <taxon>Gunneridae</taxon>
        <taxon>Pentapetalae</taxon>
        <taxon>asterids</taxon>
        <taxon>lamiids</taxon>
        <taxon>Solanales</taxon>
        <taxon>Solanaceae</taxon>
        <taxon>Solanoideae</taxon>
        <taxon>Solaneae</taxon>
        <taxon>Solanum</taxon>
    </lineage>
</organism>
<proteinExistence type="predicted"/>
<dbReference type="EMBL" id="CP133612">
    <property type="protein sequence ID" value="WMV12849.1"/>
    <property type="molecule type" value="Genomic_DNA"/>
</dbReference>
<keyword evidence="1" id="KW-0732">Signal</keyword>
<dbReference type="SMART" id="SM00848">
    <property type="entry name" value="Inhibitor_I29"/>
    <property type="match status" value="1"/>
</dbReference>
<protein>
    <recommendedName>
        <fullName evidence="2">Cathepsin propeptide inhibitor domain-containing protein</fullName>
    </recommendedName>
</protein>
<dbReference type="InterPro" id="IPR013201">
    <property type="entry name" value="Prot_inhib_I29"/>
</dbReference>